<sequence length="132" mass="14662">MFFSRCLQVVFKTTGGRSWNPPSGLRPLSPPQRRNRKKNLALTMKNMSILKLAEASQPEVTVRLYKPLNFSRMQWMKKKLEETRAALGWDMEARALQEQARALRVGGGREAAVSSLLPPAARAALQGGVGAK</sequence>
<dbReference type="Proteomes" id="UP000650467">
    <property type="component" value="Unassembled WGS sequence"/>
</dbReference>
<organism evidence="1 2">
    <name type="scientific">Chlamydomonas incerta</name>
    <dbReference type="NCBI Taxonomy" id="51695"/>
    <lineage>
        <taxon>Eukaryota</taxon>
        <taxon>Viridiplantae</taxon>
        <taxon>Chlorophyta</taxon>
        <taxon>core chlorophytes</taxon>
        <taxon>Chlorophyceae</taxon>
        <taxon>CS clade</taxon>
        <taxon>Chlamydomonadales</taxon>
        <taxon>Chlamydomonadaceae</taxon>
        <taxon>Chlamydomonas</taxon>
    </lineage>
</organism>
<comment type="caution">
    <text evidence="1">The sequence shown here is derived from an EMBL/GenBank/DDBJ whole genome shotgun (WGS) entry which is preliminary data.</text>
</comment>
<dbReference type="OrthoDB" id="511846at2759"/>
<evidence type="ECO:0000313" key="1">
    <source>
        <dbReference type="EMBL" id="KAG2435737.1"/>
    </source>
</evidence>
<name>A0A835T2C2_CHLIN</name>
<dbReference type="AlphaFoldDB" id="A0A835T2C2"/>
<dbReference type="EMBL" id="JAEHOC010000014">
    <property type="protein sequence ID" value="KAG2435737.1"/>
    <property type="molecule type" value="Genomic_DNA"/>
</dbReference>
<keyword evidence="2" id="KW-1185">Reference proteome</keyword>
<gene>
    <name evidence="1" type="ORF">HXX76_006933</name>
</gene>
<accession>A0A835T2C2</accession>
<reference evidence="1" key="1">
    <citation type="journal article" date="2020" name="bioRxiv">
        <title>Comparative genomics of Chlamydomonas.</title>
        <authorList>
            <person name="Craig R.J."/>
            <person name="Hasan A.R."/>
            <person name="Ness R.W."/>
            <person name="Keightley P.D."/>
        </authorList>
    </citation>
    <scope>NUCLEOTIDE SEQUENCE</scope>
    <source>
        <strain evidence="1">SAG 7.73</strain>
    </source>
</reference>
<evidence type="ECO:0000313" key="2">
    <source>
        <dbReference type="Proteomes" id="UP000650467"/>
    </source>
</evidence>
<protein>
    <submittedName>
        <fullName evidence="1">Uncharacterized protein</fullName>
    </submittedName>
</protein>
<proteinExistence type="predicted"/>